<organism evidence="1 2">
    <name type="scientific">Sphingobium indicum BiD32</name>
    <dbReference type="NCBI Taxonomy" id="1301087"/>
    <lineage>
        <taxon>Bacteria</taxon>
        <taxon>Pseudomonadati</taxon>
        <taxon>Pseudomonadota</taxon>
        <taxon>Alphaproteobacteria</taxon>
        <taxon>Sphingomonadales</taxon>
        <taxon>Sphingomonadaceae</taxon>
        <taxon>Sphingobium</taxon>
    </lineage>
</organism>
<reference evidence="2" key="2">
    <citation type="submission" date="2013-04" db="EMBL/GenBank/DDBJ databases">
        <title>Bisphenol A degrading Sphingobium sp. strain BiD32.</title>
        <authorList>
            <person name="Nielsen J.L."/>
            <person name="Zhou N.A."/>
            <person name="Kjeldal H."/>
        </authorList>
    </citation>
    <scope>NUCLEOTIDE SEQUENCE [LARGE SCALE GENOMIC DNA]</scope>
    <source>
        <strain evidence="2">BiD32</strain>
    </source>
</reference>
<dbReference type="Proteomes" id="UP000013201">
    <property type="component" value="Unassembled WGS sequence"/>
</dbReference>
<comment type="caution">
    <text evidence="1">The sequence shown here is derived from an EMBL/GenBank/DDBJ whole genome shotgun (WGS) entry which is preliminary data.</text>
</comment>
<dbReference type="AlphaFoldDB" id="N1MNN8"/>
<gene>
    <name evidence="1" type="ORF">EBBID32_29250</name>
</gene>
<sequence>MTFDMKMLLPAADHGEKPDPGQDVSYHMLRSALFARH</sequence>
<reference evidence="1 2" key="1">
    <citation type="submission" date="2013-03" db="EMBL/GenBank/DDBJ databases">
        <authorList>
            <person name="Le V."/>
        </authorList>
    </citation>
    <scope>NUCLEOTIDE SEQUENCE [LARGE SCALE GENOMIC DNA]</scope>
    <source>
        <strain evidence="1 2">BiD32</strain>
    </source>
</reference>
<evidence type="ECO:0000313" key="2">
    <source>
        <dbReference type="Proteomes" id="UP000013201"/>
    </source>
</evidence>
<accession>N1MNN8</accession>
<protein>
    <submittedName>
        <fullName evidence="1">Uncharacterized protein</fullName>
    </submittedName>
</protein>
<evidence type="ECO:0000313" key="1">
    <source>
        <dbReference type="EMBL" id="CCW18571.1"/>
    </source>
</evidence>
<proteinExistence type="predicted"/>
<name>N1MNN8_9SPHN</name>
<keyword evidence="2" id="KW-1185">Reference proteome</keyword>
<dbReference type="EMBL" id="CAVK010000143">
    <property type="protein sequence ID" value="CCW18571.1"/>
    <property type="molecule type" value="Genomic_DNA"/>
</dbReference>